<dbReference type="AlphaFoldDB" id="A0AAD7W144"/>
<feature type="compositionally biased region" description="Basic and acidic residues" evidence="1">
    <location>
        <begin position="112"/>
        <end position="128"/>
    </location>
</feature>
<keyword evidence="3" id="KW-1185">Reference proteome</keyword>
<evidence type="ECO:0000313" key="2">
    <source>
        <dbReference type="EMBL" id="KAJ8371720.1"/>
    </source>
</evidence>
<evidence type="ECO:0000313" key="3">
    <source>
        <dbReference type="Proteomes" id="UP001221898"/>
    </source>
</evidence>
<protein>
    <submittedName>
        <fullName evidence="2">Uncharacterized protein</fullName>
    </submittedName>
</protein>
<feature type="compositionally biased region" description="Basic and acidic residues" evidence="1">
    <location>
        <begin position="1"/>
        <end position="13"/>
    </location>
</feature>
<organism evidence="2 3">
    <name type="scientific">Aldrovandia affinis</name>
    <dbReference type="NCBI Taxonomy" id="143900"/>
    <lineage>
        <taxon>Eukaryota</taxon>
        <taxon>Metazoa</taxon>
        <taxon>Chordata</taxon>
        <taxon>Craniata</taxon>
        <taxon>Vertebrata</taxon>
        <taxon>Euteleostomi</taxon>
        <taxon>Actinopterygii</taxon>
        <taxon>Neopterygii</taxon>
        <taxon>Teleostei</taxon>
        <taxon>Notacanthiformes</taxon>
        <taxon>Halosauridae</taxon>
        <taxon>Aldrovandia</taxon>
    </lineage>
</organism>
<name>A0AAD7W144_9TELE</name>
<proteinExistence type="predicted"/>
<evidence type="ECO:0000256" key="1">
    <source>
        <dbReference type="SAM" id="MobiDB-lite"/>
    </source>
</evidence>
<dbReference type="Proteomes" id="UP001221898">
    <property type="component" value="Unassembled WGS sequence"/>
</dbReference>
<gene>
    <name evidence="2" type="ORF">AAFF_G00302970</name>
</gene>
<comment type="caution">
    <text evidence="2">The sequence shown here is derived from an EMBL/GenBank/DDBJ whole genome shotgun (WGS) entry which is preliminary data.</text>
</comment>
<reference evidence="2" key="1">
    <citation type="journal article" date="2023" name="Science">
        <title>Genome structures resolve the early diversification of teleost fishes.</title>
        <authorList>
            <person name="Parey E."/>
            <person name="Louis A."/>
            <person name="Montfort J."/>
            <person name="Bouchez O."/>
            <person name="Roques C."/>
            <person name="Iampietro C."/>
            <person name="Lluch J."/>
            <person name="Castinel A."/>
            <person name="Donnadieu C."/>
            <person name="Desvignes T."/>
            <person name="Floi Bucao C."/>
            <person name="Jouanno E."/>
            <person name="Wen M."/>
            <person name="Mejri S."/>
            <person name="Dirks R."/>
            <person name="Jansen H."/>
            <person name="Henkel C."/>
            <person name="Chen W.J."/>
            <person name="Zahm M."/>
            <person name="Cabau C."/>
            <person name="Klopp C."/>
            <person name="Thompson A.W."/>
            <person name="Robinson-Rechavi M."/>
            <person name="Braasch I."/>
            <person name="Lecointre G."/>
            <person name="Bobe J."/>
            <person name="Postlethwait J.H."/>
            <person name="Berthelot C."/>
            <person name="Roest Crollius H."/>
            <person name="Guiguen Y."/>
        </authorList>
    </citation>
    <scope>NUCLEOTIDE SEQUENCE</scope>
    <source>
        <strain evidence="2">NC1722</strain>
    </source>
</reference>
<sequence>MLENKEKEKEKEPGVLGLMPDPPPNPDDRNPFRAGDGLSSSEEEEEAALGTRRRLMFGEVYIGKPQAGKRISLPDMGATLSQTKEPAIGRQVMEKNSMPEKKEDDDPEETNEEKGRDHPNKVEEEAYLGRRHGINYRANPETRHVGDATGPDITEDNVPPIHWGDSEAQSMERASG</sequence>
<feature type="region of interest" description="Disordered" evidence="1">
    <location>
        <begin position="1"/>
        <end position="176"/>
    </location>
</feature>
<accession>A0AAD7W144</accession>
<dbReference type="EMBL" id="JAINUG010000435">
    <property type="protein sequence ID" value="KAJ8371720.1"/>
    <property type="molecule type" value="Genomic_DNA"/>
</dbReference>